<proteinExistence type="predicted"/>
<dbReference type="PANTHER" id="PTHR35889:SF3">
    <property type="entry name" value="F-BOX DOMAIN-CONTAINING PROTEIN"/>
    <property type="match status" value="1"/>
</dbReference>
<dbReference type="Pfam" id="PF07583">
    <property type="entry name" value="PSCyt2"/>
    <property type="match status" value="1"/>
</dbReference>
<evidence type="ECO:0000313" key="5">
    <source>
        <dbReference type="EMBL" id="QDV88793.1"/>
    </source>
</evidence>
<feature type="chain" id="PRO_5045972794" evidence="1">
    <location>
        <begin position="41"/>
        <end position="1067"/>
    </location>
</feature>
<dbReference type="Gene3D" id="2.60.120.200">
    <property type="match status" value="1"/>
</dbReference>
<dbReference type="SUPFAM" id="SSF49899">
    <property type="entry name" value="Concanavalin A-like lectins/glucanases"/>
    <property type="match status" value="1"/>
</dbReference>
<dbReference type="PANTHER" id="PTHR35889">
    <property type="entry name" value="CYCLOINULO-OLIGOSACCHARIDE FRUCTANOTRANSFERASE-RELATED"/>
    <property type="match status" value="1"/>
</dbReference>
<evidence type="ECO:0000313" key="6">
    <source>
        <dbReference type="Proteomes" id="UP000318081"/>
    </source>
</evidence>
<dbReference type="InterPro" id="IPR011444">
    <property type="entry name" value="DUF1549"/>
</dbReference>
<dbReference type="RefSeq" id="WP_145221486.1">
    <property type="nucleotide sequence ID" value="NZ_CP036432.1"/>
</dbReference>
<dbReference type="Pfam" id="PF07635">
    <property type="entry name" value="PSCyt1"/>
    <property type="match status" value="1"/>
</dbReference>
<organism evidence="5 6">
    <name type="scientific">Stieleria magnilauensis</name>
    <dbReference type="NCBI Taxonomy" id="2527963"/>
    <lineage>
        <taxon>Bacteria</taxon>
        <taxon>Pseudomonadati</taxon>
        <taxon>Planctomycetota</taxon>
        <taxon>Planctomycetia</taxon>
        <taxon>Pirellulales</taxon>
        <taxon>Pirellulaceae</taxon>
        <taxon>Stieleria</taxon>
    </lineage>
</organism>
<evidence type="ECO:0000256" key="1">
    <source>
        <dbReference type="SAM" id="SignalP"/>
    </source>
</evidence>
<dbReference type="Proteomes" id="UP000318081">
    <property type="component" value="Chromosome"/>
</dbReference>
<evidence type="ECO:0000259" key="3">
    <source>
        <dbReference type="Pfam" id="PF07587"/>
    </source>
</evidence>
<dbReference type="InterPro" id="IPR011429">
    <property type="entry name" value="Cyt_c_Planctomycete-type"/>
</dbReference>
<keyword evidence="6" id="KW-1185">Reference proteome</keyword>
<feature type="domain" description="DUF1549" evidence="2">
    <location>
        <begin position="181"/>
        <end position="384"/>
    </location>
</feature>
<protein>
    <submittedName>
        <fullName evidence="5">Planctomycete cytochrome C</fullName>
    </submittedName>
</protein>
<reference evidence="5 6" key="1">
    <citation type="submission" date="2019-02" db="EMBL/GenBank/DDBJ databases">
        <title>Deep-cultivation of Planctomycetes and their phenomic and genomic characterization uncovers novel biology.</title>
        <authorList>
            <person name="Wiegand S."/>
            <person name="Jogler M."/>
            <person name="Boedeker C."/>
            <person name="Pinto D."/>
            <person name="Vollmers J."/>
            <person name="Rivas-Marin E."/>
            <person name="Kohn T."/>
            <person name="Peeters S.H."/>
            <person name="Heuer A."/>
            <person name="Rast P."/>
            <person name="Oberbeckmann S."/>
            <person name="Bunk B."/>
            <person name="Jeske O."/>
            <person name="Meyerdierks A."/>
            <person name="Storesund J.E."/>
            <person name="Kallscheuer N."/>
            <person name="Luecker S."/>
            <person name="Lage O.M."/>
            <person name="Pohl T."/>
            <person name="Merkel B.J."/>
            <person name="Hornburger P."/>
            <person name="Mueller R.-W."/>
            <person name="Bruemmer F."/>
            <person name="Labrenz M."/>
            <person name="Spormann A.M."/>
            <person name="Op den Camp H."/>
            <person name="Overmann J."/>
            <person name="Amann R."/>
            <person name="Jetten M.S.M."/>
            <person name="Mascher T."/>
            <person name="Medema M.H."/>
            <person name="Devos D.P."/>
            <person name="Kaster A.-K."/>
            <person name="Ovreas L."/>
            <person name="Rohde M."/>
            <person name="Galperin M.Y."/>
            <person name="Jogler C."/>
        </authorList>
    </citation>
    <scope>NUCLEOTIDE SEQUENCE [LARGE SCALE GENOMIC DNA]</scope>
    <source>
        <strain evidence="5 6">TBK1r</strain>
    </source>
</reference>
<dbReference type="InterPro" id="IPR022655">
    <property type="entry name" value="DUF1553"/>
</dbReference>
<evidence type="ECO:0000259" key="2">
    <source>
        <dbReference type="Pfam" id="PF07583"/>
    </source>
</evidence>
<feature type="domain" description="DUF1553" evidence="3">
    <location>
        <begin position="561"/>
        <end position="783"/>
    </location>
</feature>
<sequence length="1067" mass="120840">MGNDSKWRTLPACDSRRRSRRICSLAALLLLPLLAASLPAAESTPPGRDLFEIHVRPMLVQHCIKCHGETKQEGGLRLDTFESLLQGGDSGPAIVAGKPEESLLIEAIRYESFEMPPSGRLEESVTAGIEQWVRADSPWPQGLVLKPTPKITDQDRDWWCYQPIANPDVPEVEDNGWCRNEIDRFVFQRHRREGIEPAAESESGKLARRVHFAVTGLPPDGQSAGTLATGEGWYEALVDQLLDEPTYGENQARYWLDLVRYADSDGYNADHGRPEAYRYRDYVIRSFNEDKPYDRFVLEQLAGDEVDPGNRDALIGTMYLRNWIYEWNQRDVEGQWQQILSDVTETTADVFLAQGLKCARCHDHKFDPLLQKDYFAMKAFFTPLQPREDQPIADVETRTRHLQQQQTWEAATEEIRKRLHEIETPVLLAHATREGFDKFTKEIRAMISNRRRDRSPYEHQIASLASNQFDVHPDKLTEWLDEETEAERQRLRKQLAEFDHLKPEPLPTLKFVASDVGPVAPPTTIPDAADSSPIPPGYPVILDDKPAEIQPPPPALQSTGRRTALARWITDPNNPLTARVIVNRVWQQHFGRGLVETTSDFGRLGTPPSHPELLDWLARRFMQDGWSLKKLHRLILTSATYRQSSERPMDEQLAKLDPQNVLLWRMNPRRLSGEELHDAVLVASGKLAKEKRAIYKPVKRNKLDPLLAVFDFPDRVESQCKRHRTTTSPQALLMMNDPWLHDQAKDMASELASASLDSLVQSVYQRIYFREPGEGELQQAERFVDSYESISPEPAAPKQLTAFPDGRQAIALKSEPPTEIQIPAVKSLQTSPDNGDFTIEATVMLHSLYPDASVRTIVANWSGDQSKRGWSLGVTSTKSAFKPRNLILQLVGSREDPQGKPEYEVVASDLRLELNRPYYIAVSIDLDDASKNGITFYLQDLSTPDAKPQVASVAHRARWNVQADRPIEIGGRSNRHRWDGLIQTVRLHQTAFSGDDAVQQLTKDRSNDHLVFDIQFAKADRLGHDLSGNDLHAVIKSGEATTASPRQRARVALLHALLCSNEMIYVD</sequence>
<name>A0ABX5Y3C4_9BACT</name>
<gene>
    <name evidence="5" type="ORF">TBK1r_78280</name>
</gene>
<dbReference type="InterPro" id="IPR013320">
    <property type="entry name" value="ConA-like_dom_sf"/>
</dbReference>
<keyword evidence="1" id="KW-0732">Signal</keyword>
<evidence type="ECO:0000259" key="4">
    <source>
        <dbReference type="Pfam" id="PF07635"/>
    </source>
</evidence>
<accession>A0ABX5Y3C4</accession>
<dbReference type="Pfam" id="PF07587">
    <property type="entry name" value="PSD1"/>
    <property type="match status" value="1"/>
</dbReference>
<feature type="domain" description="Cytochrome C Planctomycete-type" evidence="4">
    <location>
        <begin position="63"/>
        <end position="119"/>
    </location>
</feature>
<dbReference type="EMBL" id="CP036432">
    <property type="protein sequence ID" value="QDV88793.1"/>
    <property type="molecule type" value="Genomic_DNA"/>
</dbReference>
<feature type="signal peptide" evidence="1">
    <location>
        <begin position="1"/>
        <end position="40"/>
    </location>
</feature>